<feature type="transmembrane region" description="Helical" evidence="1">
    <location>
        <begin position="210"/>
        <end position="234"/>
    </location>
</feature>
<evidence type="ECO:0000256" key="1">
    <source>
        <dbReference type="SAM" id="Phobius"/>
    </source>
</evidence>
<evidence type="ECO:0000313" key="3">
    <source>
        <dbReference type="Proteomes" id="UP000230069"/>
    </source>
</evidence>
<keyword evidence="1" id="KW-0812">Transmembrane</keyword>
<dbReference type="InParanoid" id="A0A2G5DZ52"/>
<proteinExistence type="predicted"/>
<dbReference type="PANTHER" id="PTHR34116:SF9">
    <property type="entry name" value="OS08G0346600 PROTEIN"/>
    <property type="match status" value="1"/>
</dbReference>
<accession>A0A2G5DZ52</accession>
<feature type="transmembrane region" description="Helical" evidence="1">
    <location>
        <begin position="115"/>
        <end position="139"/>
    </location>
</feature>
<dbReference type="AlphaFoldDB" id="A0A2G5DZ52"/>
<protein>
    <submittedName>
        <fullName evidence="2">Uncharacterized protein</fullName>
    </submittedName>
</protein>
<feature type="transmembrane region" description="Helical" evidence="1">
    <location>
        <begin position="177"/>
        <end position="198"/>
    </location>
</feature>
<reference evidence="2 3" key="1">
    <citation type="submission" date="2017-09" db="EMBL/GenBank/DDBJ databases">
        <title>WGS assembly of Aquilegia coerulea Goldsmith.</title>
        <authorList>
            <person name="Hodges S."/>
            <person name="Kramer E."/>
            <person name="Nordborg M."/>
            <person name="Tomkins J."/>
            <person name="Borevitz J."/>
            <person name="Derieg N."/>
            <person name="Yan J."/>
            <person name="Mihaltcheva S."/>
            <person name="Hayes R.D."/>
            <person name="Rokhsar D."/>
        </authorList>
    </citation>
    <scope>NUCLEOTIDE SEQUENCE [LARGE SCALE GENOMIC DNA]</scope>
    <source>
        <strain evidence="3">cv. Goldsmith</strain>
    </source>
</reference>
<dbReference type="OrthoDB" id="539709at2759"/>
<keyword evidence="3" id="KW-1185">Reference proteome</keyword>
<name>A0A2G5DZ52_AQUCA</name>
<sequence>MVLASMFTNCSTNSTIPAWFFLSVGILAKRNFNSLCSVRILLVCFISLWALTEFLRLPFTRHHLFSFFPSLSISQQSDLCKLHLVLSLGLFEPGFLVTLLFLLSFSIKRKDSNDTFGSAVGIVFALCLPLLFLQAYFIFYPGKTIFPEVFYSSYIVLEGTGAAHTTILCSYPFLSTIVFGVFATVYILYFLLASCKVVSLVINKGLRIRIYALLFSVLVALPTQVALLTFSTFWNPVDPVFNVFALATFLTVLMCAAVGEGILVIRPIADALAVGREFRWWGSNHERLPVVLGDKWRLAGVGGESYSYS</sequence>
<feature type="transmembrane region" description="Helical" evidence="1">
    <location>
        <begin position="240"/>
        <end position="265"/>
    </location>
</feature>
<organism evidence="2 3">
    <name type="scientific">Aquilegia coerulea</name>
    <name type="common">Rocky mountain columbine</name>
    <dbReference type="NCBI Taxonomy" id="218851"/>
    <lineage>
        <taxon>Eukaryota</taxon>
        <taxon>Viridiplantae</taxon>
        <taxon>Streptophyta</taxon>
        <taxon>Embryophyta</taxon>
        <taxon>Tracheophyta</taxon>
        <taxon>Spermatophyta</taxon>
        <taxon>Magnoliopsida</taxon>
        <taxon>Ranunculales</taxon>
        <taxon>Ranunculaceae</taxon>
        <taxon>Thalictroideae</taxon>
        <taxon>Aquilegia</taxon>
    </lineage>
</organism>
<keyword evidence="1" id="KW-0472">Membrane</keyword>
<feature type="transmembrane region" description="Helical" evidence="1">
    <location>
        <begin position="40"/>
        <end position="59"/>
    </location>
</feature>
<dbReference type="EMBL" id="KZ305030">
    <property type="protein sequence ID" value="PIA48798.1"/>
    <property type="molecule type" value="Genomic_DNA"/>
</dbReference>
<dbReference type="Proteomes" id="UP000230069">
    <property type="component" value="Unassembled WGS sequence"/>
</dbReference>
<evidence type="ECO:0000313" key="2">
    <source>
        <dbReference type="EMBL" id="PIA48798.1"/>
    </source>
</evidence>
<dbReference type="PANTHER" id="PTHR34116">
    <property type="entry name" value="PLASMINOGEN ACTIVATOR INHIBITOR"/>
    <property type="match status" value="1"/>
</dbReference>
<dbReference type="STRING" id="218851.A0A2G5DZ52"/>
<feature type="transmembrane region" description="Helical" evidence="1">
    <location>
        <begin position="82"/>
        <end position="103"/>
    </location>
</feature>
<keyword evidence="1" id="KW-1133">Transmembrane helix</keyword>
<gene>
    <name evidence="2" type="ORF">AQUCO_01300020v1</name>
</gene>